<keyword evidence="3 6" id="KW-1133">Transmembrane helix</keyword>
<feature type="transmembrane region" description="Helical" evidence="6">
    <location>
        <begin position="385"/>
        <end position="407"/>
    </location>
</feature>
<sequence length="533" mass="54929">MSVDTRTPRTPAGGGPSGFDDGPALSMVKVPCDPAQVIVNHASFRVQLPTAQQTQSPRIARQLALAGLATGVPAGAGAAAARRRAPVVWSGKSVPGDPGAGGLLQAVRTTGVQHDASLVGTDGTAGTAGAADPAGAATQVIPRVTEAAPPPHVIGPREPDDSDTRILPRVQSSGSVYDEEAEAAYAYEELARKESAYEEAGERSPRRHGNDSVRHAYYPGRRLNLGVVLLPLRIFLGFISIYAGMGKLCDPVYFDGGERGSMVKWLNSLHPWELAEPMRDWALAHPVGAGLVIAFLQVIVGVLTVLGLWQRAAAVVGGLLSAALLVTVSWKSVPVYDAPDIIYLAAWSPLIIAGAPVYSVDGWLAGEAWRRLGPRAELWELRRRVLRRGFLVGTVIVGLTLLVGSLLGGAVRDADRVTAPGPGEAPRNEQPGSPLPTEPKERRTERQTPSASTGAPTQGNTSTPPSAPASTPGTAGESGSADSRPSETAGTGQQPPPQESAPPSTSSGPTSSGGTGSGGSGSEEPGLVGGLLG</sequence>
<proteinExistence type="predicted"/>
<dbReference type="RefSeq" id="WP_282514710.1">
    <property type="nucleotide sequence ID" value="NZ_JASCIR010000015.1"/>
</dbReference>
<gene>
    <name evidence="7" type="ORF">QIS99_18905</name>
</gene>
<name>A0ABT6RUY6_9ACTN</name>
<feature type="region of interest" description="Disordered" evidence="5">
    <location>
        <begin position="1"/>
        <end position="22"/>
    </location>
</feature>
<keyword evidence="2 6" id="KW-0812">Transmembrane</keyword>
<protein>
    <submittedName>
        <fullName evidence="7">DoxX family membrane protein</fullName>
    </submittedName>
</protein>
<feature type="transmembrane region" description="Helical" evidence="6">
    <location>
        <begin position="342"/>
        <end position="364"/>
    </location>
</feature>
<evidence type="ECO:0000256" key="5">
    <source>
        <dbReference type="SAM" id="MobiDB-lite"/>
    </source>
</evidence>
<dbReference type="Pfam" id="PF07681">
    <property type="entry name" value="DoxX"/>
    <property type="match status" value="1"/>
</dbReference>
<evidence type="ECO:0000256" key="6">
    <source>
        <dbReference type="SAM" id="Phobius"/>
    </source>
</evidence>
<feature type="compositionally biased region" description="Gly residues" evidence="5">
    <location>
        <begin position="511"/>
        <end position="533"/>
    </location>
</feature>
<accession>A0ABT6RUY6</accession>
<dbReference type="PANTHER" id="PTHR39157:SF1">
    <property type="entry name" value="DOXX FAMILY PROTEIN"/>
    <property type="match status" value="1"/>
</dbReference>
<evidence type="ECO:0000313" key="8">
    <source>
        <dbReference type="Proteomes" id="UP001224661"/>
    </source>
</evidence>
<feature type="compositionally biased region" description="Low complexity" evidence="5">
    <location>
        <begin position="461"/>
        <end position="475"/>
    </location>
</feature>
<evidence type="ECO:0000256" key="4">
    <source>
        <dbReference type="ARBA" id="ARBA00023136"/>
    </source>
</evidence>
<evidence type="ECO:0000256" key="1">
    <source>
        <dbReference type="ARBA" id="ARBA00004141"/>
    </source>
</evidence>
<dbReference type="PANTHER" id="PTHR39157">
    <property type="entry name" value="INTEGRAL MEMBRANE PROTEIN-RELATED"/>
    <property type="match status" value="1"/>
</dbReference>
<dbReference type="Proteomes" id="UP001224661">
    <property type="component" value="Unassembled WGS sequence"/>
</dbReference>
<keyword evidence="4 6" id="KW-0472">Membrane</keyword>
<dbReference type="InterPro" id="IPR032808">
    <property type="entry name" value="DoxX"/>
</dbReference>
<keyword evidence="8" id="KW-1185">Reference proteome</keyword>
<comment type="subcellular location">
    <subcellularLocation>
        <location evidence="1">Membrane</location>
        <topology evidence="1">Multi-pass membrane protein</topology>
    </subcellularLocation>
</comment>
<comment type="caution">
    <text evidence="7">The sequence shown here is derived from an EMBL/GenBank/DDBJ whole genome shotgun (WGS) entry which is preliminary data.</text>
</comment>
<evidence type="ECO:0000256" key="2">
    <source>
        <dbReference type="ARBA" id="ARBA00022692"/>
    </source>
</evidence>
<feature type="compositionally biased region" description="Low complexity" evidence="5">
    <location>
        <begin position="501"/>
        <end position="510"/>
    </location>
</feature>
<feature type="transmembrane region" description="Helical" evidence="6">
    <location>
        <begin position="223"/>
        <end position="245"/>
    </location>
</feature>
<reference evidence="7 8" key="1">
    <citation type="submission" date="2023-05" db="EMBL/GenBank/DDBJ databases">
        <title>Draft genome sequence of Streptomyces sp. B-S-A8 isolated from a cave soil in Thailand.</title>
        <authorList>
            <person name="Chamroensaksri N."/>
            <person name="Muangham S."/>
        </authorList>
    </citation>
    <scope>NUCLEOTIDE SEQUENCE [LARGE SCALE GENOMIC DNA]</scope>
    <source>
        <strain evidence="7 8">B-S-A8</strain>
    </source>
</reference>
<feature type="region of interest" description="Disordered" evidence="5">
    <location>
        <begin position="414"/>
        <end position="533"/>
    </location>
</feature>
<feature type="transmembrane region" description="Helical" evidence="6">
    <location>
        <begin position="312"/>
        <end position="330"/>
    </location>
</feature>
<dbReference type="EMBL" id="JASCIR010000015">
    <property type="protein sequence ID" value="MDI3388257.1"/>
    <property type="molecule type" value="Genomic_DNA"/>
</dbReference>
<evidence type="ECO:0000313" key="7">
    <source>
        <dbReference type="EMBL" id="MDI3388257.1"/>
    </source>
</evidence>
<feature type="transmembrane region" description="Helical" evidence="6">
    <location>
        <begin position="283"/>
        <end position="305"/>
    </location>
</feature>
<feature type="compositionally biased region" description="Polar residues" evidence="5">
    <location>
        <begin position="480"/>
        <end position="492"/>
    </location>
</feature>
<organism evidence="7 8">
    <name type="scientific">Streptomyces solicavernae</name>
    <dbReference type="NCBI Taxonomy" id="3043614"/>
    <lineage>
        <taxon>Bacteria</taxon>
        <taxon>Bacillati</taxon>
        <taxon>Actinomycetota</taxon>
        <taxon>Actinomycetes</taxon>
        <taxon>Kitasatosporales</taxon>
        <taxon>Streptomycetaceae</taxon>
        <taxon>Streptomyces</taxon>
    </lineage>
</organism>
<evidence type="ECO:0000256" key="3">
    <source>
        <dbReference type="ARBA" id="ARBA00022989"/>
    </source>
</evidence>
<feature type="compositionally biased region" description="Polar residues" evidence="5">
    <location>
        <begin position="447"/>
        <end position="460"/>
    </location>
</feature>